<evidence type="ECO:0000313" key="7">
    <source>
        <dbReference type="Proteomes" id="UP001239680"/>
    </source>
</evidence>
<evidence type="ECO:0000256" key="2">
    <source>
        <dbReference type="ARBA" id="ARBA00009410"/>
    </source>
</evidence>
<reference evidence="6 7" key="1">
    <citation type="submission" date="2023-08" db="EMBL/GenBank/DDBJ databases">
        <title>Characterization of two Paracoccaceae strains isolated from Phycosphere and proposal of Xinfangfangia lacusdiani sp. nov.</title>
        <authorList>
            <person name="Deng Y."/>
            <person name="Zhang Y.Q."/>
        </authorList>
    </citation>
    <scope>NUCLEOTIDE SEQUENCE [LARGE SCALE GENOMIC DNA]</scope>
    <source>
        <strain evidence="6 7">CPCC 101601</strain>
    </source>
</reference>
<gene>
    <name evidence="6" type="ORF">Q9295_15390</name>
</gene>
<dbReference type="PANTHER" id="PTHR13847">
    <property type="entry name" value="SARCOSINE DEHYDROGENASE-RELATED"/>
    <property type="match status" value="1"/>
</dbReference>
<keyword evidence="3" id="KW-0285">Flavoprotein</keyword>
<evidence type="ECO:0000313" key="6">
    <source>
        <dbReference type="EMBL" id="MDQ2067760.1"/>
    </source>
</evidence>
<dbReference type="InterPro" id="IPR006076">
    <property type="entry name" value="FAD-dep_OxRdtase"/>
</dbReference>
<keyword evidence="4" id="KW-0560">Oxidoreductase</keyword>
<feature type="domain" description="FAD dependent oxidoreductase" evidence="5">
    <location>
        <begin position="6"/>
        <end position="369"/>
    </location>
</feature>
<dbReference type="Proteomes" id="UP001239680">
    <property type="component" value="Unassembled WGS sequence"/>
</dbReference>
<protein>
    <submittedName>
        <fullName evidence="6">TIGR03364 family FAD-dependent oxidoreductase</fullName>
    </submittedName>
</protein>
<dbReference type="InterPro" id="IPR036188">
    <property type="entry name" value="FAD/NAD-bd_sf"/>
</dbReference>
<name>A0ABU0W163_9RHOB</name>
<evidence type="ECO:0000259" key="5">
    <source>
        <dbReference type="Pfam" id="PF01266"/>
    </source>
</evidence>
<dbReference type="PANTHER" id="PTHR13847:SF286">
    <property type="entry name" value="D-AMINO ACID DEHYDROGENASE"/>
    <property type="match status" value="1"/>
</dbReference>
<dbReference type="Gene3D" id="3.30.9.10">
    <property type="entry name" value="D-Amino Acid Oxidase, subunit A, domain 2"/>
    <property type="match status" value="1"/>
</dbReference>
<evidence type="ECO:0000256" key="3">
    <source>
        <dbReference type="ARBA" id="ARBA00022630"/>
    </source>
</evidence>
<comment type="caution">
    <text evidence="6">The sequence shown here is derived from an EMBL/GenBank/DDBJ whole genome shotgun (WGS) entry which is preliminary data.</text>
</comment>
<comment type="similarity">
    <text evidence="2">Belongs to the DadA oxidoreductase family.</text>
</comment>
<comment type="cofactor">
    <cofactor evidence="1">
        <name>FAD</name>
        <dbReference type="ChEBI" id="CHEBI:57692"/>
    </cofactor>
</comment>
<dbReference type="Gene3D" id="3.50.50.60">
    <property type="entry name" value="FAD/NAD(P)-binding domain"/>
    <property type="match status" value="1"/>
</dbReference>
<proteinExistence type="inferred from homology"/>
<keyword evidence="7" id="KW-1185">Reference proteome</keyword>
<dbReference type="EMBL" id="JAVDBT010000016">
    <property type="protein sequence ID" value="MDQ2067760.1"/>
    <property type="molecule type" value="Genomic_DNA"/>
</dbReference>
<evidence type="ECO:0000256" key="1">
    <source>
        <dbReference type="ARBA" id="ARBA00001974"/>
    </source>
</evidence>
<dbReference type="SUPFAM" id="SSF51905">
    <property type="entry name" value="FAD/NAD(P)-binding domain"/>
    <property type="match status" value="1"/>
</dbReference>
<dbReference type="RefSeq" id="WP_306681469.1">
    <property type="nucleotide sequence ID" value="NZ_JAVDBT010000016.1"/>
</dbReference>
<evidence type="ECO:0000256" key="4">
    <source>
        <dbReference type="ARBA" id="ARBA00023002"/>
    </source>
</evidence>
<organism evidence="6 7">
    <name type="scientific">Pseudogemmobacter lacusdianii</name>
    <dbReference type="NCBI Taxonomy" id="3069608"/>
    <lineage>
        <taxon>Bacteria</taxon>
        <taxon>Pseudomonadati</taxon>
        <taxon>Pseudomonadota</taxon>
        <taxon>Alphaproteobacteria</taxon>
        <taxon>Rhodobacterales</taxon>
        <taxon>Paracoccaceae</taxon>
        <taxon>Pseudogemmobacter</taxon>
    </lineage>
</organism>
<dbReference type="InterPro" id="IPR017741">
    <property type="entry name" value="FAD-dependent_OxRdtase_HpnW"/>
</dbReference>
<accession>A0ABU0W163</accession>
<dbReference type="Pfam" id="PF01266">
    <property type="entry name" value="DAO"/>
    <property type="match status" value="1"/>
</dbReference>
<dbReference type="NCBIfam" id="TIGR03364">
    <property type="entry name" value="HpnW_proposed"/>
    <property type="match status" value="1"/>
</dbReference>
<sequence length="385" mass="41408">MLKFYDLVVVGAGILGLGTALAGVRAGKSVCVIERDARANGASVRNFGFVTVAGQMAGPHWRRARRSRDVWAEVAPQAGIAILQEGQMLPAYREEAATLLHDYLALPEMGAECRLLTREEALSRIPNLRIDGLRDVLLSAPDLRVESREALPKLAAWLEKSQGVDFRFGTAVLEVTARGVVTSAGEISAGAVVVCPGDDFATLYPEISREAALQKCTLQMLRVAADGMPKLQSAVMSDHSLARYDGFRALPRAESLIARLEREAPAHRAAGVHLIVVQSADGSLVVGDSHVYGPAVEPFATADFDDLIMGLFDEVIDQPNRRIIGHWTGSYASASDRRVLMARPEPHVRVAMITGGTGASTSFAFGEEIIADLFGTSTHLPEDLQ</sequence>